<name>A0ABV8PX81_9BACT</name>
<dbReference type="Proteomes" id="UP001595906">
    <property type="component" value="Unassembled WGS sequence"/>
</dbReference>
<proteinExistence type="predicted"/>
<evidence type="ECO:0000313" key="2">
    <source>
        <dbReference type="Proteomes" id="UP001595906"/>
    </source>
</evidence>
<evidence type="ECO:0000313" key="1">
    <source>
        <dbReference type="EMBL" id="MFC4232708.1"/>
    </source>
</evidence>
<organism evidence="1 2">
    <name type="scientific">Parasediminibacterium paludis</name>
    <dbReference type="NCBI Taxonomy" id="908966"/>
    <lineage>
        <taxon>Bacteria</taxon>
        <taxon>Pseudomonadati</taxon>
        <taxon>Bacteroidota</taxon>
        <taxon>Chitinophagia</taxon>
        <taxon>Chitinophagales</taxon>
        <taxon>Chitinophagaceae</taxon>
        <taxon>Parasediminibacterium</taxon>
    </lineage>
</organism>
<dbReference type="EMBL" id="JBHSDC010000024">
    <property type="protein sequence ID" value="MFC4232708.1"/>
    <property type="molecule type" value="Genomic_DNA"/>
</dbReference>
<accession>A0ABV8PX81</accession>
<gene>
    <name evidence="1" type="ORF">ACFOW1_12465</name>
</gene>
<protein>
    <recommendedName>
        <fullName evidence="3">Cell surface protein SprA</fullName>
    </recommendedName>
</protein>
<keyword evidence="2" id="KW-1185">Reference proteome</keyword>
<comment type="caution">
    <text evidence="1">The sequence shown here is derived from an EMBL/GenBank/DDBJ whole genome shotgun (WGS) entry which is preliminary data.</text>
</comment>
<evidence type="ECO:0008006" key="3">
    <source>
        <dbReference type="Google" id="ProtNLM"/>
    </source>
</evidence>
<dbReference type="RefSeq" id="WP_379014671.1">
    <property type="nucleotide sequence ID" value="NZ_JBHSDC010000024.1"/>
</dbReference>
<sequence>MLGCCFVWLNINAQLSNLTTKKIAAKGVVKIDNKTIVPNSVFIKNIDTSFYTLNVQKGELIWRKSVASDSVTITYRTLSLAFNSTASRFNYDSVKNNFLAPQPFIFNKNNQQKNGNGLFDFGTVNYNGSFGRSLSFGNNQDAVFNSQLNLQISGFIGDSIQIAAAITDNNIPIQPDGTTQQLNEFDRILLQFKKRDWELNLGDIDIRQTSAYYLNFYKRLQGVSYAQTSKISKQSTNKLLVSAAIAKGKFTRNVFQGQEGNQGPYRLTGANNELYFVVLANTERIFIDGELMQRGEDQDYIINYNTAEITFTPKRMITKDKRIQIEFEYADRNYLNSLLYANDEFEWQKKLKVNIGVYSNNDAKNSPINQTLDTKQIQFLANLGDSVQNAFYPVASIDTFSASKILYARIKLSGSNDSIYYYSTNKDSAKYSLNFIDVGTNKGNYIPLLNNINGKAYQYIAPINGIPQGNYEPATFLITPKKQQLVNLSTQYQLNDKTVLKTDMALSNYDVNTYSQKDKNNNTGYATKFQLERKGVWHIVNKKVQLNTKLGYEYNDANFKPLERLRTVEFTRDWGLNLLNNAASESLPSATIEIKDDSSNTLKYTAAGYFRGDGYSGFRQSLLHQHNIKGWQITSNFNLTNNNTAISKGFFLRPSIALNKLIPHFKNFQIGGSYALEHNLQKSTTSDTVNAASFAFETIAAYIKSDQQKNNRWTLSYNTRNNKLPYNQTLLATDRSHNYNLLIELLQNKKHQFKGNITYRQLQVINEKITNLKADNSLLGRVEYIINEWNGFVTGNTLYEIGAGQEQKKDFSYIEVQAGRGQYTWNDYNGDGIQQLNEFEIAQFPDQAKFIRVFTPTNVFVKANYTQFNYSLLLSPRALTNTIKNKHFKNIITRFSAQSALQASKKILAQGNPEFNPFTGKIADTALISLSQVFTNTLSFNRFSSSWGIDISNTSNYSKSLLTYGFESRQLNEWTFRGRVNIKRTYTIEILQKVGSNNLLTPNFANRNYALNTFSSEPKFTYINSTKYRLQTSYQYLQKTNSVLYGGEKSVTNSLNIEGKYNAVQNTSLTAKFTYSNISYLGATNTTVSYIMLDGLLPGKNYLWNIEFTKRLINNLEISFSYEGRKPGETRTINTGRASIRALL</sequence>
<reference evidence="2" key="1">
    <citation type="journal article" date="2019" name="Int. J. Syst. Evol. Microbiol.">
        <title>The Global Catalogue of Microorganisms (GCM) 10K type strain sequencing project: providing services to taxonomists for standard genome sequencing and annotation.</title>
        <authorList>
            <consortium name="The Broad Institute Genomics Platform"/>
            <consortium name="The Broad Institute Genome Sequencing Center for Infectious Disease"/>
            <person name="Wu L."/>
            <person name="Ma J."/>
        </authorList>
    </citation>
    <scope>NUCLEOTIDE SEQUENCE [LARGE SCALE GENOMIC DNA]</scope>
    <source>
        <strain evidence="2">CECT 8010</strain>
    </source>
</reference>